<accession>A0ABZ1HW26</accession>
<name>A0ABZ1HW26_9PSEU</name>
<dbReference type="Proteomes" id="UP001330812">
    <property type="component" value="Chromosome"/>
</dbReference>
<reference evidence="2 3" key="1">
    <citation type="journal article" date="2015" name="Int. J. Syst. Evol. Microbiol.">
        <title>Amycolatopsis rhabdoformis sp. nov., an actinomycete isolated from a tropical forest soil.</title>
        <authorList>
            <person name="Souza W.R."/>
            <person name="Silva R.E."/>
            <person name="Goodfellow M."/>
            <person name="Busarakam K."/>
            <person name="Figueiro F.S."/>
            <person name="Ferreira D."/>
            <person name="Rodrigues-Filho E."/>
            <person name="Moraes L.A.B."/>
            <person name="Zucchi T.D."/>
        </authorList>
    </citation>
    <scope>NUCLEOTIDE SEQUENCE [LARGE SCALE GENOMIC DNA]</scope>
    <source>
        <strain evidence="2 3">NCIMB 14900</strain>
    </source>
</reference>
<organism evidence="2 3">
    <name type="scientific">Amycolatopsis rhabdoformis</name>
    <dbReference type="NCBI Taxonomy" id="1448059"/>
    <lineage>
        <taxon>Bacteria</taxon>
        <taxon>Bacillati</taxon>
        <taxon>Actinomycetota</taxon>
        <taxon>Actinomycetes</taxon>
        <taxon>Pseudonocardiales</taxon>
        <taxon>Pseudonocardiaceae</taxon>
        <taxon>Amycolatopsis</taxon>
    </lineage>
</organism>
<evidence type="ECO:0000313" key="3">
    <source>
        <dbReference type="Proteomes" id="UP001330812"/>
    </source>
</evidence>
<sequence>MAVQFVRAKCDATGAVTSLAESALQHLPAWRAVDGPVPDRPKPATFPRTSGEAPENEDADSSSANTEQE</sequence>
<evidence type="ECO:0000313" key="2">
    <source>
        <dbReference type="EMBL" id="WSE26109.1"/>
    </source>
</evidence>
<proteinExistence type="predicted"/>
<protein>
    <submittedName>
        <fullName evidence="2">Uncharacterized protein</fullName>
    </submittedName>
</protein>
<evidence type="ECO:0000256" key="1">
    <source>
        <dbReference type="SAM" id="MobiDB-lite"/>
    </source>
</evidence>
<dbReference type="EMBL" id="CP142149">
    <property type="protein sequence ID" value="WSE26109.1"/>
    <property type="molecule type" value="Genomic_DNA"/>
</dbReference>
<gene>
    <name evidence="2" type="ORF">VSH64_24860</name>
</gene>
<dbReference type="RefSeq" id="WP_326565076.1">
    <property type="nucleotide sequence ID" value="NZ_CP142149.1"/>
</dbReference>
<keyword evidence="3" id="KW-1185">Reference proteome</keyword>
<feature type="region of interest" description="Disordered" evidence="1">
    <location>
        <begin position="31"/>
        <end position="69"/>
    </location>
</feature>